<evidence type="ECO:0000313" key="1">
    <source>
        <dbReference type="EMBL" id="TWI73070.1"/>
    </source>
</evidence>
<accession>A0A562RXJ9</accession>
<gene>
    <name evidence="1" type="ORF">LZ24_01481</name>
</gene>
<evidence type="ECO:0000313" key="2">
    <source>
        <dbReference type="Proteomes" id="UP000318307"/>
    </source>
</evidence>
<evidence type="ECO:0008006" key="3">
    <source>
        <dbReference type="Google" id="ProtNLM"/>
    </source>
</evidence>
<protein>
    <recommendedName>
        <fullName evidence="3">AhpC/TSA family protein</fullName>
    </recommendedName>
</protein>
<dbReference type="PROSITE" id="PS51257">
    <property type="entry name" value="PROKAR_LIPOPROTEIN"/>
    <property type="match status" value="1"/>
</dbReference>
<proteinExistence type="predicted"/>
<dbReference type="AlphaFoldDB" id="A0A562RXJ9"/>
<organism evidence="1 2">
    <name type="scientific">Desulfobotulus alkaliphilus</name>
    <dbReference type="NCBI Taxonomy" id="622671"/>
    <lineage>
        <taxon>Bacteria</taxon>
        <taxon>Pseudomonadati</taxon>
        <taxon>Thermodesulfobacteriota</taxon>
        <taxon>Desulfobacteria</taxon>
        <taxon>Desulfobacterales</taxon>
        <taxon>Desulfobacteraceae</taxon>
        <taxon>Desulfobotulus</taxon>
    </lineage>
</organism>
<comment type="caution">
    <text evidence="1">The sequence shown here is derived from an EMBL/GenBank/DDBJ whole genome shotgun (WGS) entry which is preliminary data.</text>
</comment>
<dbReference type="EMBL" id="VLLC01000009">
    <property type="protein sequence ID" value="TWI73070.1"/>
    <property type="molecule type" value="Genomic_DNA"/>
</dbReference>
<name>A0A562RXJ9_9BACT</name>
<dbReference type="Proteomes" id="UP000318307">
    <property type="component" value="Unassembled WGS sequence"/>
</dbReference>
<keyword evidence="2" id="KW-1185">Reference proteome</keyword>
<reference evidence="1 2" key="1">
    <citation type="submission" date="2019-07" db="EMBL/GenBank/DDBJ databases">
        <title>Genome sequencing of 100 strains of the haloalkaliphilic chemolithoautotrophic sulfur-oxidizing bacterium Thioalkalivibrio.</title>
        <authorList>
            <person name="Muyzer G."/>
        </authorList>
    </citation>
    <scope>NUCLEOTIDE SEQUENCE [LARGE SCALE GENOMIC DNA]</scope>
    <source>
        <strain evidence="1 2">ASO4-4</strain>
    </source>
</reference>
<sequence>MVNKILWISGIVLMVLTGCSSQNHSQMKEKDMQKNAVPDVSEISVLDLDSHSVALNSLWEDRRIVLVFLRHYG</sequence>